<gene>
    <name evidence="5" type="ORF">SEV965_LOCUS33168</name>
</gene>
<comment type="similarity">
    <text evidence="1">Belongs to the IUNH family.</text>
</comment>
<accession>A0A815P0Z2</accession>
<protein>
    <recommendedName>
        <fullName evidence="4">Inosine/uridine-preferring nucleoside hydrolase domain-containing protein</fullName>
    </recommendedName>
</protein>
<evidence type="ECO:0000313" key="5">
    <source>
        <dbReference type="EMBL" id="CAF1439772.1"/>
    </source>
</evidence>
<keyword evidence="3" id="KW-0326">Glycosidase</keyword>
<evidence type="ECO:0000259" key="4">
    <source>
        <dbReference type="Pfam" id="PF01156"/>
    </source>
</evidence>
<evidence type="ECO:0000256" key="2">
    <source>
        <dbReference type="ARBA" id="ARBA00022801"/>
    </source>
</evidence>
<evidence type="ECO:0000313" key="6">
    <source>
        <dbReference type="Proteomes" id="UP000663889"/>
    </source>
</evidence>
<name>A0A815P0Z2_9BILA</name>
<dbReference type="PANTHER" id="PTHR12304">
    <property type="entry name" value="INOSINE-URIDINE PREFERRING NUCLEOSIDE HYDROLASE"/>
    <property type="match status" value="1"/>
</dbReference>
<sequence>MPVEQLIENCLNNNSNSNRRPLIIDTDADVDDLWAIHYLVNVPTIDVLAITTVGNAFSGPFYSASNILRLLDLIGCKNHIPVAYGLSLPLLSPGWKLPDTMLNGINTYLTAPTCLNQSAANIFIQPSPFEAVELIKLTLKYSIKPVDILVLGTMTNIAAAITEDRSIIPKIGTLYFSGGQFKSVADYSSLIPSLQSMTFPYSSKTSQSSSNVFLDVLAMQRVGESGIENFVAMPSLTERQLPVGQ</sequence>
<dbReference type="GO" id="GO:0006152">
    <property type="term" value="P:purine nucleoside catabolic process"/>
    <property type="evidence" value="ECO:0007669"/>
    <property type="project" value="TreeGrafter"/>
</dbReference>
<organism evidence="5 6">
    <name type="scientific">Rotaria sordida</name>
    <dbReference type="NCBI Taxonomy" id="392033"/>
    <lineage>
        <taxon>Eukaryota</taxon>
        <taxon>Metazoa</taxon>
        <taxon>Spiralia</taxon>
        <taxon>Gnathifera</taxon>
        <taxon>Rotifera</taxon>
        <taxon>Eurotatoria</taxon>
        <taxon>Bdelloidea</taxon>
        <taxon>Philodinida</taxon>
        <taxon>Philodinidae</taxon>
        <taxon>Rotaria</taxon>
    </lineage>
</organism>
<evidence type="ECO:0000256" key="1">
    <source>
        <dbReference type="ARBA" id="ARBA00009176"/>
    </source>
</evidence>
<dbReference type="PANTHER" id="PTHR12304:SF4">
    <property type="entry name" value="URIDINE NUCLEOSIDASE"/>
    <property type="match status" value="1"/>
</dbReference>
<dbReference type="InterPro" id="IPR001910">
    <property type="entry name" value="Inosine/uridine_hydrolase_dom"/>
</dbReference>
<dbReference type="AlphaFoldDB" id="A0A815P0Z2"/>
<evidence type="ECO:0000256" key="3">
    <source>
        <dbReference type="ARBA" id="ARBA00023295"/>
    </source>
</evidence>
<feature type="domain" description="Inosine/uridine-preferring nucleoside hydrolase" evidence="4">
    <location>
        <begin position="22"/>
        <end position="231"/>
    </location>
</feature>
<comment type="caution">
    <text evidence="5">The sequence shown here is derived from an EMBL/GenBank/DDBJ whole genome shotgun (WGS) entry which is preliminary data.</text>
</comment>
<dbReference type="GO" id="GO:0005829">
    <property type="term" value="C:cytosol"/>
    <property type="evidence" value="ECO:0007669"/>
    <property type="project" value="TreeGrafter"/>
</dbReference>
<dbReference type="Pfam" id="PF01156">
    <property type="entry name" value="IU_nuc_hydro"/>
    <property type="match status" value="1"/>
</dbReference>
<proteinExistence type="inferred from homology"/>
<dbReference type="InterPro" id="IPR023186">
    <property type="entry name" value="IUNH"/>
</dbReference>
<dbReference type="InterPro" id="IPR036452">
    <property type="entry name" value="Ribo_hydro-like"/>
</dbReference>
<reference evidence="5" key="1">
    <citation type="submission" date="2021-02" db="EMBL/GenBank/DDBJ databases">
        <authorList>
            <person name="Nowell W R."/>
        </authorList>
    </citation>
    <scope>NUCLEOTIDE SEQUENCE</scope>
</reference>
<keyword evidence="2" id="KW-0378">Hydrolase</keyword>
<dbReference type="Gene3D" id="3.90.245.10">
    <property type="entry name" value="Ribonucleoside hydrolase-like"/>
    <property type="match status" value="1"/>
</dbReference>
<dbReference type="EMBL" id="CAJNOU010004394">
    <property type="protein sequence ID" value="CAF1439772.1"/>
    <property type="molecule type" value="Genomic_DNA"/>
</dbReference>
<dbReference type="SUPFAM" id="SSF53590">
    <property type="entry name" value="Nucleoside hydrolase"/>
    <property type="match status" value="1"/>
</dbReference>
<dbReference type="GO" id="GO:0008477">
    <property type="term" value="F:purine nucleosidase activity"/>
    <property type="evidence" value="ECO:0007669"/>
    <property type="project" value="TreeGrafter"/>
</dbReference>
<dbReference type="Proteomes" id="UP000663889">
    <property type="component" value="Unassembled WGS sequence"/>
</dbReference>